<dbReference type="PANTHER" id="PTHR21286">
    <property type="entry name" value="NUCLEAR PORE COMPLEX PROTEIN NUP160"/>
    <property type="match status" value="1"/>
</dbReference>
<sequence length="1257" mass="140583">MQAPYIYTETRLDLDEASPGSTIELILPSSNYSIARASPTRRIVTTESLVQDEDTFLKEHIATESSIYLRRASRSPRVFLWRLLESRTVLELQAVDLHQDKSVPGDAVLTLLLRFPRPLRPFGVALADPDERDALCVFAVTDRGDLYTLTLKREMFVHAKASEADMGDWCRVVQPSAFSFQFPYKLFALSALELVVALHNGGLLRLLRKPGDDGASWRDTFFSEGSWGSTLKGLIPFQGHKSVRFGDLDLEANTTSSLALSPDGKHFIAVGLDHVLRAWNIESGRIGMQTDLLGENTPTDRKTALYLMGAEQKQLLQLVPGDEQNGILYYMVSYSPKAHQFKIWGVLDADSGLQGLRDVRDDVQFIPPLDELMDASVWTLEEFHVIAKSHWRESEIWIRARSGPVSQVFTLKFDLFANKKDLQHAWRDNWATVNSGPLSFSRLNDRIPDTLDRMAFDTYSASLTDQWLDFLFYPGRFSPTALGTALHVYSRRTIAVTHRGEPLGTSFSKMPLKQQVCDAIMHAAQANIHNSQHSNHSQANSDVATQWRLFYGLVKDFQKRRSHALSFAYDDAQEVPWLVCADYISALRECSAVEIMHLNPQSPLSNRTITPSHPLAAYFDTEADFDVVTLFHAAHALTSGFPRSFRQTLRAAAAVEVLEELSDAVNERMEAFDHRTNLCAQVKDDDVSRLTDVLKEIGGYTEVDNNIFFSALEKLSETIRGSQGRLVITRYGAKALIRGSQETLQLAIDTLLDLLSLAIFMGLDLEPTELSPQFDAQTLYVELITQLREHYLLEWFASTVRQVHTTPSIRAQPASSVRDSTALFDTDLSHLDTSLMPSDPGTGAAQTVMESMFIGDWSAILTPHDQPGSKLLTYWCRAWTYGADVQSNYNELTAHVLAFLLKSGDVNITQEFTKFMQTTPWSGYITARLDLAQGEFEAAARLFRKCSFGLSLGQFDVHDSDRAGLLTPDERDLFSDGLFRYYQHVIGLFEKYKAHSYVADFANLALQALQVQNEDVDERAQVDILSQLFNAYMVTSRFDEAYSTLGKFNDKALRTANLTTFLKALLSERVPPSTSNTILKTFPFSNLASEADSIILSLATKQLSAMTGLGARAWKSLYGFRISRNDFRGAAEALWCRLQRLRSSGEKAADPDSREGEEVRRLYLALANCLSCVDEAQAWIFAEEVSPEPPRGGGLGAALGRSARLFERKERKIVTLGDVRKMYGEELDRVEAVSMGRFAFGGTGLDGAGGGEEMDVL</sequence>
<dbReference type="GO" id="GO:0017056">
    <property type="term" value="F:structural constituent of nuclear pore"/>
    <property type="evidence" value="ECO:0007669"/>
    <property type="project" value="TreeGrafter"/>
</dbReference>
<gene>
    <name evidence="8" type="ORF">NA57DRAFT_48993</name>
</gene>
<reference evidence="8" key="1">
    <citation type="journal article" date="2020" name="Stud. Mycol.">
        <title>101 Dothideomycetes genomes: a test case for predicting lifestyles and emergence of pathogens.</title>
        <authorList>
            <person name="Haridas S."/>
            <person name="Albert R."/>
            <person name="Binder M."/>
            <person name="Bloem J."/>
            <person name="Labutti K."/>
            <person name="Salamov A."/>
            <person name="Andreopoulos B."/>
            <person name="Baker S."/>
            <person name="Barry K."/>
            <person name="Bills G."/>
            <person name="Bluhm B."/>
            <person name="Cannon C."/>
            <person name="Castanera R."/>
            <person name="Culley D."/>
            <person name="Daum C."/>
            <person name="Ezra D."/>
            <person name="Gonzalez J."/>
            <person name="Henrissat B."/>
            <person name="Kuo A."/>
            <person name="Liang C."/>
            <person name="Lipzen A."/>
            <person name="Lutzoni F."/>
            <person name="Magnuson J."/>
            <person name="Mondo S."/>
            <person name="Nolan M."/>
            <person name="Ohm R."/>
            <person name="Pangilinan J."/>
            <person name="Park H.-J."/>
            <person name="Ramirez L."/>
            <person name="Alfaro M."/>
            <person name="Sun H."/>
            <person name="Tritt A."/>
            <person name="Yoshinaga Y."/>
            <person name="Zwiers L.-H."/>
            <person name="Turgeon B."/>
            <person name="Goodwin S."/>
            <person name="Spatafora J."/>
            <person name="Crous P."/>
            <person name="Grigoriev I."/>
        </authorList>
    </citation>
    <scope>NUCLEOTIDE SEQUENCE</scope>
    <source>
        <strain evidence="8">CBS 133067</strain>
    </source>
</reference>
<feature type="domain" description="Nucleoporin nup120-like HEAT repeat" evidence="7">
    <location>
        <begin position="896"/>
        <end position="1066"/>
    </location>
</feature>
<evidence type="ECO:0000256" key="2">
    <source>
        <dbReference type="ARBA" id="ARBA00022448"/>
    </source>
</evidence>
<proteinExistence type="predicted"/>
<keyword evidence="4" id="KW-0853">WD repeat</keyword>
<comment type="caution">
    <text evidence="8">The sequence shown here is derived from an EMBL/GenBank/DDBJ whole genome shotgun (WGS) entry which is preliminary data.</text>
</comment>
<dbReference type="InterPro" id="IPR056548">
    <property type="entry name" value="HEAT_Nup120"/>
</dbReference>
<keyword evidence="9" id="KW-1185">Reference proteome</keyword>
<dbReference type="Pfam" id="PF11715">
    <property type="entry name" value="Beta-prop_Nup120_160"/>
    <property type="match status" value="1"/>
</dbReference>
<dbReference type="InterPro" id="IPR021717">
    <property type="entry name" value="Nucleoporin_Nup160"/>
</dbReference>
<dbReference type="PANTHER" id="PTHR21286:SF0">
    <property type="entry name" value="NUCLEAR PORE COMPLEX PROTEIN NUP160"/>
    <property type="match status" value="1"/>
</dbReference>
<dbReference type="InterPro" id="IPR001680">
    <property type="entry name" value="WD40_rpt"/>
</dbReference>
<evidence type="ECO:0000313" key="8">
    <source>
        <dbReference type="EMBL" id="KAF2092979.1"/>
    </source>
</evidence>
<dbReference type="EMBL" id="ML978140">
    <property type="protein sequence ID" value="KAF2092979.1"/>
    <property type="molecule type" value="Genomic_DNA"/>
</dbReference>
<dbReference type="InterPro" id="IPR059141">
    <property type="entry name" value="Beta-prop_Nup120_160"/>
</dbReference>
<dbReference type="GO" id="GO:0005643">
    <property type="term" value="C:nuclear pore"/>
    <property type="evidence" value="ECO:0007669"/>
    <property type="project" value="UniProtKB-ARBA"/>
</dbReference>
<evidence type="ECO:0000256" key="3">
    <source>
        <dbReference type="ARBA" id="ARBA00023242"/>
    </source>
</evidence>
<accession>A0A9P4M4M5</accession>
<organism evidence="8 9">
    <name type="scientific">Rhizodiscina lignyota</name>
    <dbReference type="NCBI Taxonomy" id="1504668"/>
    <lineage>
        <taxon>Eukaryota</taxon>
        <taxon>Fungi</taxon>
        <taxon>Dikarya</taxon>
        <taxon>Ascomycota</taxon>
        <taxon>Pezizomycotina</taxon>
        <taxon>Dothideomycetes</taxon>
        <taxon>Pleosporomycetidae</taxon>
        <taxon>Aulographales</taxon>
        <taxon>Rhizodiscinaceae</taxon>
        <taxon>Rhizodiscina</taxon>
    </lineage>
</organism>
<evidence type="ECO:0000313" key="9">
    <source>
        <dbReference type="Proteomes" id="UP000799772"/>
    </source>
</evidence>
<feature type="domain" description="Nucleoporin Nup120 helical" evidence="6">
    <location>
        <begin position="656"/>
        <end position="783"/>
    </location>
</feature>
<evidence type="ECO:0000259" key="6">
    <source>
        <dbReference type="Pfam" id="PF21486"/>
    </source>
</evidence>
<dbReference type="OrthoDB" id="67716at2759"/>
<dbReference type="Pfam" id="PF21486">
    <property type="entry name" value="NUP120_helical"/>
    <property type="match status" value="1"/>
</dbReference>
<protein>
    <submittedName>
        <fullName evidence="8">Uncharacterized protein</fullName>
    </submittedName>
</protein>
<dbReference type="Pfam" id="PF23300">
    <property type="entry name" value="HEAT_Nup120"/>
    <property type="match status" value="1"/>
</dbReference>
<dbReference type="Proteomes" id="UP000799772">
    <property type="component" value="Unassembled WGS sequence"/>
</dbReference>
<evidence type="ECO:0000259" key="7">
    <source>
        <dbReference type="Pfam" id="PF23300"/>
    </source>
</evidence>
<evidence type="ECO:0000256" key="4">
    <source>
        <dbReference type="PROSITE-ProRule" id="PRU00221"/>
    </source>
</evidence>
<dbReference type="InterPro" id="IPR048884">
    <property type="entry name" value="Nup120_helical"/>
</dbReference>
<feature type="domain" description="Nucleoporin Nup120/160 beta-propeller" evidence="5">
    <location>
        <begin position="77"/>
        <end position="594"/>
    </location>
</feature>
<name>A0A9P4M4M5_9PEZI</name>
<feature type="repeat" description="WD" evidence="4">
    <location>
        <begin position="248"/>
        <end position="289"/>
    </location>
</feature>
<dbReference type="AlphaFoldDB" id="A0A9P4M4M5"/>
<evidence type="ECO:0000256" key="1">
    <source>
        <dbReference type="ARBA" id="ARBA00004123"/>
    </source>
</evidence>
<dbReference type="SUPFAM" id="SSF82171">
    <property type="entry name" value="DPP6 N-terminal domain-like"/>
    <property type="match status" value="1"/>
</dbReference>
<dbReference type="PROSITE" id="PS50082">
    <property type="entry name" value="WD_REPEATS_2"/>
    <property type="match status" value="1"/>
</dbReference>
<keyword evidence="2" id="KW-0813">Transport</keyword>
<evidence type="ECO:0000259" key="5">
    <source>
        <dbReference type="Pfam" id="PF11715"/>
    </source>
</evidence>
<comment type="subcellular location">
    <subcellularLocation>
        <location evidence="1">Nucleus</location>
    </subcellularLocation>
</comment>
<keyword evidence="3" id="KW-0539">Nucleus</keyword>